<dbReference type="InterPro" id="IPR001110">
    <property type="entry name" value="UPF0012_CS"/>
</dbReference>
<dbReference type="PANTHER" id="PTHR23088">
    <property type="entry name" value="NITRILASE-RELATED"/>
    <property type="match status" value="1"/>
</dbReference>
<evidence type="ECO:0000256" key="1">
    <source>
        <dbReference type="ARBA" id="ARBA00010613"/>
    </source>
</evidence>
<name>A0ABT9C6W1_9BACL</name>
<reference evidence="3 4" key="1">
    <citation type="submission" date="2023-07" db="EMBL/GenBank/DDBJ databases">
        <title>Paenibacillus sp. JX-17 nov. isolated from soil.</title>
        <authorList>
            <person name="Wan Y."/>
            <person name="Liu B."/>
        </authorList>
    </citation>
    <scope>NUCLEOTIDE SEQUENCE [LARGE SCALE GENOMIC DNA]</scope>
    <source>
        <strain evidence="3 4">JX-17</strain>
    </source>
</reference>
<dbReference type="InterPro" id="IPR036526">
    <property type="entry name" value="C-N_Hydrolase_sf"/>
</dbReference>
<dbReference type="GO" id="GO:0016787">
    <property type="term" value="F:hydrolase activity"/>
    <property type="evidence" value="ECO:0007669"/>
    <property type="project" value="UniProtKB-KW"/>
</dbReference>
<dbReference type="InterPro" id="IPR003010">
    <property type="entry name" value="C-N_Hydrolase"/>
</dbReference>
<gene>
    <name evidence="3" type="ORF">Q5741_01140</name>
</gene>
<dbReference type="Pfam" id="PF00795">
    <property type="entry name" value="CN_hydrolase"/>
    <property type="match status" value="1"/>
</dbReference>
<dbReference type="SUPFAM" id="SSF56317">
    <property type="entry name" value="Carbon-nitrogen hydrolase"/>
    <property type="match status" value="1"/>
</dbReference>
<organism evidence="3 4">
    <name type="scientific">Paenibacillus lacisoli</name>
    <dbReference type="NCBI Taxonomy" id="3064525"/>
    <lineage>
        <taxon>Bacteria</taxon>
        <taxon>Bacillati</taxon>
        <taxon>Bacillota</taxon>
        <taxon>Bacilli</taxon>
        <taxon>Bacillales</taxon>
        <taxon>Paenibacillaceae</taxon>
        <taxon>Paenibacillus</taxon>
    </lineage>
</organism>
<evidence type="ECO:0000259" key="2">
    <source>
        <dbReference type="PROSITE" id="PS50263"/>
    </source>
</evidence>
<dbReference type="PROSITE" id="PS50263">
    <property type="entry name" value="CN_HYDROLASE"/>
    <property type="match status" value="1"/>
</dbReference>
<accession>A0ABT9C6W1</accession>
<dbReference type="EMBL" id="JAUQTB010000001">
    <property type="protein sequence ID" value="MDO7905014.1"/>
    <property type="molecule type" value="Genomic_DNA"/>
</dbReference>
<comment type="similarity">
    <text evidence="1">Belongs to the carbon-nitrogen hydrolase superfamily. NIT1/NIT2 family.</text>
</comment>
<evidence type="ECO:0000313" key="4">
    <source>
        <dbReference type="Proteomes" id="UP001240171"/>
    </source>
</evidence>
<dbReference type="PROSITE" id="PS01227">
    <property type="entry name" value="UPF0012"/>
    <property type="match status" value="1"/>
</dbReference>
<protein>
    <submittedName>
        <fullName evidence="3">Carbon-nitrogen family hydrolase</fullName>
    </submittedName>
</protein>
<dbReference type="Gene3D" id="3.60.110.10">
    <property type="entry name" value="Carbon-nitrogen hydrolase"/>
    <property type="match status" value="1"/>
</dbReference>
<feature type="domain" description="CN hydrolase" evidence="2">
    <location>
        <begin position="4"/>
        <end position="248"/>
    </location>
</feature>
<evidence type="ECO:0000313" key="3">
    <source>
        <dbReference type="EMBL" id="MDO7905014.1"/>
    </source>
</evidence>
<keyword evidence="4" id="KW-1185">Reference proteome</keyword>
<keyword evidence="3" id="KW-0378">Hydrolase</keyword>
<proteinExistence type="inferred from homology"/>
<dbReference type="PANTHER" id="PTHR23088:SF27">
    <property type="entry name" value="DEAMINATED GLUTATHIONE AMIDASE"/>
    <property type="match status" value="1"/>
</dbReference>
<dbReference type="RefSeq" id="WP_305022202.1">
    <property type="nucleotide sequence ID" value="NZ_JAUQTB010000001.1"/>
</dbReference>
<comment type="caution">
    <text evidence="3">The sequence shown here is derived from an EMBL/GenBank/DDBJ whole genome shotgun (WGS) entry which is preliminary data.</text>
</comment>
<dbReference type="Proteomes" id="UP001240171">
    <property type="component" value="Unassembled WGS sequence"/>
</dbReference>
<sequence length="272" mass="31032">MAPFKIALLQSDICFGDPVSNRQRLGHMMKTAMEQQPDTDLLVLPELWNTGYDLQRLDEIAEPVEGESYRLLADFAAEYRVNIVGGSIAERRESEFYNTEFYNTMYCFDRTGHVKAAYSKIHLFGLMHENDYLQPGKSLCNLELDHQLKAGAAICYDIRFPELSRTLAMRGAQLLIVAAEWPHPRLHHWKTLLTARAIENQMFVIACNRVGSGGGNHFCGHSLIIDPWGEIQAEGSELEEIVTGIIEPEQVSEVRSRIPVWQDRRDDLYYKG</sequence>
<dbReference type="CDD" id="cd07583">
    <property type="entry name" value="nitrilase_5"/>
    <property type="match status" value="1"/>
</dbReference>